<dbReference type="OrthoDB" id="45365at2759"/>
<dbReference type="SUPFAM" id="SSF117281">
    <property type="entry name" value="Kelch motif"/>
    <property type="match status" value="1"/>
</dbReference>
<dbReference type="InterPro" id="IPR006652">
    <property type="entry name" value="Kelch_1"/>
</dbReference>
<feature type="compositionally biased region" description="Basic residues" evidence="3">
    <location>
        <begin position="1"/>
        <end position="11"/>
    </location>
</feature>
<keyword evidence="1" id="KW-0880">Kelch repeat</keyword>
<dbReference type="InterPro" id="IPR001810">
    <property type="entry name" value="F-box_dom"/>
</dbReference>
<protein>
    <recommendedName>
        <fullName evidence="4">F-box domain-containing protein</fullName>
    </recommendedName>
</protein>
<feature type="domain" description="F-box" evidence="4">
    <location>
        <begin position="41"/>
        <end position="87"/>
    </location>
</feature>
<dbReference type="EMBL" id="CACVBM020001384">
    <property type="protein sequence ID" value="CAA7047886.1"/>
    <property type="molecule type" value="Genomic_DNA"/>
</dbReference>
<dbReference type="Pfam" id="PF00646">
    <property type="entry name" value="F-box"/>
    <property type="match status" value="1"/>
</dbReference>
<dbReference type="InterPro" id="IPR015915">
    <property type="entry name" value="Kelch-typ_b-propeller"/>
</dbReference>
<sequence length="493" mass="54913">MSLSRCSKRKATSQNEEESSNEPRKRRKTCSSIDEEEEDNCRLIPSLPDELSIQILARLPRICYSSVRLVSRKWKSAVTTSELYSLRKSLGITEEWLYVLTKGQEDKLLWYALDPVSTKWQRLPPMPVIVYEEESRKIGLSGLWDLVNVARSFLGRRDISEQMPFCGCAIGSVDGSLYVLGGLSRSRTVRCVWRFDPVLNSWSEVSSMLSNRAYSKTGVLDKKLYVVGGVDRGRGGLSPLQTAEVYDPKTDLWSEVPSMPFSKAQVLPNAFLADLLKPIATGMTCYNGRLCVPQSLYSWPFFVDVGGEVYDPETNLWVEMPSGMGEGWPARQAGTKLSVVVDGELYAFDPSSSMENGKIKVYDQKEDAWKVVIGEVPVYDLTDSESPYLLAGFHGKLHFITRDVVIGEVPVYDLTDSESPYLLAGFHGKLHFITRDGDCNVTVLRADVPDVASSSSSNEKGNAVNKSDTVIWRVIASKDFGASELVSCQVIDI</sequence>
<feature type="region of interest" description="Disordered" evidence="3">
    <location>
        <begin position="1"/>
        <end position="32"/>
    </location>
</feature>
<dbReference type="SMART" id="SM00256">
    <property type="entry name" value="FBOX"/>
    <property type="match status" value="1"/>
</dbReference>
<dbReference type="AlphaFoldDB" id="A0A6D2K7S2"/>
<dbReference type="InterPro" id="IPR057499">
    <property type="entry name" value="Kelch_FKB95"/>
</dbReference>
<dbReference type="CDD" id="cd22152">
    <property type="entry name" value="F-box_AtAFR-like"/>
    <property type="match status" value="1"/>
</dbReference>
<dbReference type="SMART" id="SM00612">
    <property type="entry name" value="Kelch"/>
    <property type="match status" value="2"/>
</dbReference>
<organism evidence="5 6">
    <name type="scientific">Microthlaspi erraticum</name>
    <dbReference type="NCBI Taxonomy" id="1685480"/>
    <lineage>
        <taxon>Eukaryota</taxon>
        <taxon>Viridiplantae</taxon>
        <taxon>Streptophyta</taxon>
        <taxon>Embryophyta</taxon>
        <taxon>Tracheophyta</taxon>
        <taxon>Spermatophyta</taxon>
        <taxon>Magnoliopsida</taxon>
        <taxon>eudicotyledons</taxon>
        <taxon>Gunneridae</taxon>
        <taxon>Pentapetalae</taxon>
        <taxon>rosids</taxon>
        <taxon>malvids</taxon>
        <taxon>Brassicales</taxon>
        <taxon>Brassicaceae</taxon>
        <taxon>Coluteocarpeae</taxon>
        <taxon>Microthlaspi</taxon>
    </lineage>
</organism>
<dbReference type="Proteomes" id="UP000467841">
    <property type="component" value="Unassembled WGS sequence"/>
</dbReference>
<proteinExistence type="predicted"/>
<comment type="caution">
    <text evidence="5">The sequence shown here is derived from an EMBL/GenBank/DDBJ whole genome shotgun (WGS) entry which is preliminary data.</text>
</comment>
<evidence type="ECO:0000256" key="1">
    <source>
        <dbReference type="ARBA" id="ARBA00022441"/>
    </source>
</evidence>
<evidence type="ECO:0000313" key="5">
    <source>
        <dbReference type="EMBL" id="CAA7047886.1"/>
    </source>
</evidence>
<evidence type="ECO:0000256" key="3">
    <source>
        <dbReference type="SAM" id="MobiDB-lite"/>
    </source>
</evidence>
<dbReference type="SUPFAM" id="SSF81383">
    <property type="entry name" value="F-box domain"/>
    <property type="match status" value="1"/>
</dbReference>
<gene>
    <name evidence="5" type="ORF">MERR_LOCUS35121</name>
</gene>
<name>A0A6D2K7S2_9BRAS</name>
<evidence type="ECO:0000256" key="2">
    <source>
        <dbReference type="ARBA" id="ARBA00022737"/>
    </source>
</evidence>
<evidence type="ECO:0000313" key="6">
    <source>
        <dbReference type="Proteomes" id="UP000467841"/>
    </source>
</evidence>
<dbReference type="PROSITE" id="PS50181">
    <property type="entry name" value="FBOX"/>
    <property type="match status" value="1"/>
</dbReference>
<reference evidence="5" key="1">
    <citation type="submission" date="2020-01" db="EMBL/GenBank/DDBJ databases">
        <authorList>
            <person name="Mishra B."/>
        </authorList>
    </citation>
    <scope>NUCLEOTIDE SEQUENCE [LARGE SCALE GENOMIC DNA]</scope>
</reference>
<dbReference type="Gene3D" id="2.120.10.80">
    <property type="entry name" value="Kelch-type beta propeller"/>
    <property type="match status" value="1"/>
</dbReference>
<evidence type="ECO:0000259" key="4">
    <source>
        <dbReference type="PROSITE" id="PS50181"/>
    </source>
</evidence>
<accession>A0A6D2K7S2</accession>
<dbReference type="Pfam" id="PF25210">
    <property type="entry name" value="Kelch_FKB95"/>
    <property type="match status" value="1"/>
</dbReference>
<dbReference type="PANTHER" id="PTHR46344:SF27">
    <property type="entry name" value="KELCH REPEAT SUPERFAMILY PROTEIN"/>
    <property type="match status" value="1"/>
</dbReference>
<dbReference type="PANTHER" id="PTHR46344">
    <property type="entry name" value="OS02G0202900 PROTEIN"/>
    <property type="match status" value="1"/>
</dbReference>
<keyword evidence="2" id="KW-0677">Repeat</keyword>
<dbReference type="InterPro" id="IPR036047">
    <property type="entry name" value="F-box-like_dom_sf"/>
</dbReference>
<keyword evidence="6" id="KW-1185">Reference proteome</keyword>